<reference evidence="8" key="1">
    <citation type="submission" date="2023-10" db="EMBL/GenBank/DDBJ databases">
        <authorList>
            <person name="Chen Y."/>
            <person name="Shah S."/>
            <person name="Dougan E. K."/>
            <person name="Thang M."/>
            <person name="Chan C."/>
        </authorList>
    </citation>
    <scope>NUCLEOTIDE SEQUENCE [LARGE SCALE GENOMIC DNA]</scope>
</reference>
<keyword evidence="4 5" id="KW-0460">Magnesium</keyword>
<evidence type="ECO:0000256" key="3">
    <source>
        <dbReference type="ARBA" id="ARBA00022801"/>
    </source>
</evidence>
<name>A0ABN9SN70_9DINO</name>
<dbReference type="InterPro" id="IPR004808">
    <property type="entry name" value="AP_endonuc_1"/>
</dbReference>
<protein>
    <recommendedName>
        <fullName evidence="5">DNA-(apurinic or apyrimidinic site) endonuclease</fullName>
        <ecNumber evidence="5">3.1.-.-</ecNumber>
    </recommendedName>
</protein>
<dbReference type="InterPro" id="IPR036691">
    <property type="entry name" value="Endo/exonu/phosph_ase_sf"/>
</dbReference>
<dbReference type="InterPro" id="IPR050503">
    <property type="entry name" value="cAMP-dep_PK_reg_su-like"/>
</dbReference>
<comment type="cofactor">
    <cofactor evidence="5">
        <name>Mg(2+)</name>
        <dbReference type="ChEBI" id="CHEBI:18420"/>
    </cofactor>
    <cofactor evidence="5">
        <name>Mn(2+)</name>
        <dbReference type="ChEBI" id="CHEBI:29035"/>
    </cofactor>
    <text evidence="5">Probably binds two magnesium or manganese ions per subunit.</text>
</comment>
<dbReference type="InterPro" id="IPR000595">
    <property type="entry name" value="cNMP-bd_dom"/>
</dbReference>
<dbReference type="SUPFAM" id="SSF56219">
    <property type="entry name" value="DNase I-like"/>
    <property type="match status" value="1"/>
</dbReference>
<evidence type="ECO:0000256" key="5">
    <source>
        <dbReference type="RuleBase" id="RU362131"/>
    </source>
</evidence>
<feature type="compositionally biased region" description="Low complexity" evidence="6">
    <location>
        <begin position="418"/>
        <end position="435"/>
    </location>
</feature>
<evidence type="ECO:0000256" key="2">
    <source>
        <dbReference type="ARBA" id="ARBA00022723"/>
    </source>
</evidence>
<keyword evidence="5" id="KW-0227">DNA damage</keyword>
<dbReference type="InterPro" id="IPR018490">
    <property type="entry name" value="cNMP-bd_dom_sf"/>
</dbReference>
<accession>A0ABN9SN70</accession>
<dbReference type="InterPro" id="IPR005135">
    <property type="entry name" value="Endo/exonuclease/phosphatase"/>
</dbReference>
<dbReference type="InterPro" id="IPR018488">
    <property type="entry name" value="cNMP-bd_CS"/>
</dbReference>
<evidence type="ECO:0000313" key="9">
    <source>
        <dbReference type="Proteomes" id="UP001189429"/>
    </source>
</evidence>
<dbReference type="SUPFAM" id="SSF51206">
    <property type="entry name" value="cAMP-binding domain-like"/>
    <property type="match status" value="2"/>
</dbReference>
<keyword evidence="9" id="KW-1185">Reference proteome</keyword>
<dbReference type="Proteomes" id="UP001189429">
    <property type="component" value="Unassembled WGS sequence"/>
</dbReference>
<comment type="caution">
    <text evidence="8">The sequence shown here is derived from an EMBL/GenBank/DDBJ whole genome shotgun (WGS) entry which is preliminary data.</text>
</comment>
<keyword evidence="5" id="KW-0234">DNA repair</keyword>
<evidence type="ECO:0000313" key="8">
    <source>
        <dbReference type="EMBL" id="CAK0833275.1"/>
    </source>
</evidence>
<dbReference type="SMART" id="SM00100">
    <property type="entry name" value="cNMP"/>
    <property type="match status" value="1"/>
</dbReference>
<feature type="domain" description="Cyclic nucleotide-binding" evidence="7">
    <location>
        <begin position="526"/>
        <end position="656"/>
    </location>
</feature>
<sequence>MPGQKRAASPGIYLEKKSLKRVKKAEGLYSQYKGKSIPEPRLSRPKSSSAGSFKAICWNINGIRSFLAKRGRDLKKLLKEEKPDLLGFLEHKLQEGQQVEEVRERFSELAPEYDLAMASCSKVKKGAKTRGARAKALKIETGADEGRTICVELRKIHVVFSYVPNSGDGLVRLKERVEHWDPKLRTCLRRLAKKKDVMLLGDLNVAHRDVDIWNSEAPHVPKSATTTPEERSSFGKLLDAGFVDGFAHMHPDVKGGFSYWSVRAGNRKPNRGLRLDYAILSKSIAEKKGALADVFHLTGGHAALQPAPPRGGAARGRFKTFCGSSASRGENPDSVPKAIEYPVARAVRADFHISTFSDIYADTSYNPAGLRAHIVALNNQILDAAKVGCVPTGHDQEYDETPDPVSRTGSKASSLGEGSCSPKSLSPKSLGPDSDCSPRRSRQRWRPVEPGLDELADEAEQSQASQVLRDASWKLQDSYSGDYERPRRLAMSDAPIETTDRFSMAEKDAATVESIKQLLSKAASEVFTDLKGDSFTELIKALYQMEFTAGTDIITQGDDGDRIYLIADGDVDIFVKEESSRELADATNDKGSKVATLGAGSIFGELAPLYNCPRCATCTAASPVVSVWALDATDFKMLMVHARQAEYEKYEGWLHNVDILRTLSERDLAMLADALRVHRFRKGTVILRQGDIGDRFFILAEGRVGAYMQGDEGEKEATKKSPRGTTLARWRC</sequence>
<gene>
    <name evidence="8" type="ORF">PCOR1329_LOCUS31018</name>
</gene>
<dbReference type="PRINTS" id="PR00103">
    <property type="entry name" value="CAMPKINASE"/>
</dbReference>
<dbReference type="InterPro" id="IPR014710">
    <property type="entry name" value="RmlC-like_jellyroll"/>
</dbReference>
<dbReference type="EMBL" id="CAUYUJ010012102">
    <property type="protein sequence ID" value="CAK0833275.1"/>
    <property type="molecule type" value="Genomic_DNA"/>
</dbReference>
<feature type="region of interest" description="Disordered" evidence="6">
    <location>
        <begin position="393"/>
        <end position="447"/>
    </location>
</feature>
<dbReference type="CDD" id="cd00038">
    <property type="entry name" value="CAP_ED"/>
    <property type="match status" value="2"/>
</dbReference>
<dbReference type="PANTHER" id="PTHR11635">
    <property type="entry name" value="CAMP-DEPENDENT PROTEIN KINASE REGULATORY CHAIN"/>
    <property type="match status" value="1"/>
</dbReference>
<feature type="domain" description="Cyclic nucleotide-binding" evidence="7">
    <location>
        <begin position="659"/>
        <end position="715"/>
    </location>
</feature>
<evidence type="ECO:0000256" key="4">
    <source>
        <dbReference type="ARBA" id="ARBA00022842"/>
    </source>
</evidence>
<dbReference type="PANTHER" id="PTHR11635:SF152">
    <property type="entry name" value="CAMP-DEPENDENT PROTEIN KINASE TYPE I REGULATORY SUBUNIT-RELATED"/>
    <property type="match status" value="1"/>
</dbReference>
<evidence type="ECO:0000259" key="7">
    <source>
        <dbReference type="PROSITE" id="PS50042"/>
    </source>
</evidence>
<dbReference type="CDD" id="cd09087">
    <property type="entry name" value="Ape1-like_AP-endo"/>
    <property type="match status" value="1"/>
</dbReference>
<dbReference type="Pfam" id="PF03372">
    <property type="entry name" value="Exo_endo_phos"/>
    <property type="match status" value="1"/>
</dbReference>
<dbReference type="PROSITE" id="PS51435">
    <property type="entry name" value="AP_NUCLEASE_F1_4"/>
    <property type="match status" value="1"/>
</dbReference>
<keyword evidence="2 5" id="KW-0479">Metal-binding</keyword>
<organism evidence="8 9">
    <name type="scientific">Prorocentrum cordatum</name>
    <dbReference type="NCBI Taxonomy" id="2364126"/>
    <lineage>
        <taxon>Eukaryota</taxon>
        <taxon>Sar</taxon>
        <taxon>Alveolata</taxon>
        <taxon>Dinophyceae</taxon>
        <taxon>Prorocentrales</taxon>
        <taxon>Prorocentraceae</taxon>
        <taxon>Prorocentrum</taxon>
    </lineage>
</organism>
<proteinExistence type="inferred from homology"/>
<dbReference type="Gene3D" id="3.60.10.10">
    <property type="entry name" value="Endonuclease/exonuclease/phosphatase"/>
    <property type="match status" value="1"/>
</dbReference>
<dbReference type="EC" id="3.1.-.-" evidence="5"/>
<dbReference type="PROSITE" id="PS50042">
    <property type="entry name" value="CNMP_BINDING_3"/>
    <property type="match status" value="2"/>
</dbReference>
<dbReference type="NCBIfam" id="TIGR00633">
    <property type="entry name" value="xth"/>
    <property type="match status" value="1"/>
</dbReference>
<dbReference type="Pfam" id="PF00027">
    <property type="entry name" value="cNMP_binding"/>
    <property type="match status" value="2"/>
</dbReference>
<evidence type="ECO:0000256" key="6">
    <source>
        <dbReference type="SAM" id="MobiDB-lite"/>
    </source>
</evidence>
<evidence type="ECO:0000256" key="1">
    <source>
        <dbReference type="ARBA" id="ARBA00007092"/>
    </source>
</evidence>
<dbReference type="PROSITE" id="PS00888">
    <property type="entry name" value="CNMP_BINDING_1"/>
    <property type="match status" value="1"/>
</dbReference>
<keyword evidence="3" id="KW-0378">Hydrolase</keyword>
<dbReference type="Gene3D" id="2.60.120.10">
    <property type="entry name" value="Jelly Rolls"/>
    <property type="match status" value="2"/>
</dbReference>
<comment type="similarity">
    <text evidence="1 5">Belongs to the DNA repair enzymes AP/ExoA family.</text>
</comment>